<dbReference type="GO" id="GO:0006351">
    <property type="term" value="P:DNA-templated transcription"/>
    <property type="evidence" value="ECO:0007669"/>
    <property type="project" value="InterPro"/>
</dbReference>
<accession>A0AA38FSK3</accession>
<dbReference type="PANTHER" id="PTHR14440">
    <property type="entry name" value="DNA-DIRECTED RNA POLYMERASE I SUBUNIT RPA49"/>
    <property type="match status" value="1"/>
</dbReference>
<gene>
    <name evidence="6" type="ORF">KI387_037631</name>
</gene>
<evidence type="ECO:0000256" key="1">
    <source>
        <dbReference type="ARBA" id="ARBA00004604"/>
    </source>
</evidence>
<sequence length="274" mass="31322">AKRREKSKLKEEALGDQTEIGKVYGEVAINSAVLTNAEAIARANANVIRNIPPYNALATKPENVYTLESIIRSEEWDWQPDIDELIAAGRTSHASHAFQQKSDYPQFIRNRIYKLRPLSGEQLYRLAHTFSYINHLLNFKRMPVIAIKRLLKARTTLENDEDDKGTSHLMESSRIPGVTLAKFLKLFSDSKEDVPREKKDLLNSYILVLTLIADDFETDPLDIANDLKMTVNDLVSHYQELGCKSEKLKGIFKITLPVPLTFPTLQPKRMRKRT</sequence>
<reference evidence="6 7" key="1">
    <citation type="journal article" date="2021" name="Nat. Plants">
        <title>The Taxus genome provides insights into paclitaxel biosynthesis.</title>
        <authorList>
            <person name="Xiong X."/>
            <person name="Gou J."/>
            <person name="Liao Q."/>
            <person name="Li Y."/>
            <person name="Zhou Q."/>
            <person name="Bi G."/>
            <person name="Li C."/>
            <person name="Du R."/>
            <person name="Wang X."/>
            <person name="Sun T."/>
            <person name="Guo L."/>
            <person name="Liang H."/>
            <person name="Lu P."/>
            <person name="Wu Y."/>
            <person name="Zhang Z."/>
            <person name="Ro D.K."/>
            <person name="Shang Y."/>
            <person name="Huang S."/>
            <person name="Yan J."/>
        </authorList>
    </citation>
    <scope>NUCLEOTIDE SEQUENCE [LARGE SCALE GENOMIC DNA]</scope>
    <source>
        <strain evidence="6">Ta-2019</strain>
    </source>
</reference>
<evidence type="ECO:0000256" key="3">
    <source>
        <dbReference type="ARBA" id="ARBA00022478"/>
    </source>
</evidence>
<evidence type="ECO:0000313" key="6">
    <source>
        <dbReference type="EMBL" id="KAH9309720.1"/>
    </source>
</evidence>
<keyword evidence="7" id="KW-1185">Reference proteome</keyword>
<keyword evidence="4" id="KW-0804">Transcription</keyword>
<dbReference type="GO" id="GO:0003677">
    <property type="term" value="F:DNA binding"/>
    <property type="evidence" value="ECO:0007669"/>
    <property type="project" value="InterPro"/>
</dbReference>
<name>A0AA38FSK3_TAXCH</name>
<dbReference type="Pfam" id="PF06870">
    <property type="entry name" value="RNA_pol_I_A49"/>
    <property type="match status" value="1"/>
</dbReference>
<dbReference type="EMBL" id="JAHRHJ020000007">
    <property type="protein sequence ID" value="KAH9309720.1"/>
    <property type="molecule type" value="Genomic_DNA"/>
</dbReference>
<dbReference type="InterPro" id="IPR009668">
    <property type="entry name" value="RNA_pol-assoc_fac_A49-like"/>
</dbReference>
<dbReference type="Proteomes" id="UP000824469">
    <property type="component" value="Unassembled WGS sequence"/>
</dbReference>
<comment type="subcellular location">
    <subcellularLocation>
        <location evidence="1">Nucleus</location>
        <location evidence="1">Nucleolus</location>
    </subcellularLocation>
</comment>
<proteinExistence type="inferred from homology"/>
<dbReference type="GO" id="GO:0000428">
    <property type="term" value="C:DNA-directed RNA polymerase complex"/>
    <property type="evidence" value="ECO:0007669"/>
    <property type="project" value="UniProtKB-KW"/>
</dbReference>
<evidence type="ECO:0000256" key="5">
    <source>
        <dbReference type="ARBA" id="ARBA00023242"/>
    </source>
</evidence>
<comment type="caution">
    <text evidence="6">The sequence shown here is derived from an EMBL/GenBank/DDBJ whole genome shotgun (WGS) entry which is preliminary data.</text>
</comment>
<feature type="non-terminal residue" evidence="6">
    <location>
        <position position="1"/>
    </location>
</feature>
<dbReference type="OMA" id="RSEEWDW"/>
<evidence type="ECO:0000256" key="2">
    <source>
        <dbReference type="ARBA" id="ARBA00009430"/>
    </source>
</evidence>
<keyword evidence="5" id="KW-0539">Nucleus</keyword>
<dbReference type="AlphaFoldDB" id="A0AA38FSK3"/>
<comment type="similarity">
    <text evidence="2">Belongs to the eukaryotic RPA49/POLR1E RNA polymerase subunit family.</text>
</comment>
<evidence type="ECO:0000256" key="4">
    <source>
        <dbReference type="ARBA" id="ARBA00023163"/>
    </source>
</evidence>
<evidence type="ECO:0000313" key="7">
    <source>
        <dbReference type="Proteomes" id="UP000824469"/>
    </source>
</evidence>
<protein>
    <submittedName>
        <fullName evidence="6">Uncharacterized protein</fullName>
    </submittedName>
</protein>
<keyword evidence="3" id="KW-0240">DNA-directed RNA polymerase</keyword>
<dbReference type="GO" id="GO:0005730">
    <property type="term" value="C:nucleolus"/>
    <property type="evidence" value="ECO:0007669"/>
    <property type="project" value="UniProtKB-SubCell"/>
</dbReference>
<organism evidence="6 7">
    <name type="scientific">Taxus chinensis</name>
    <name type="common">Chinese yew</name>
    <name type="synonym">Taxus wallichiana var. chinensis</name>
    <dbReference type="NCBI Taxonomy" id="29808"/>
    <lineage>
        <taxon>Eukaryota</taxon>
        <taxon>Viridiplantae</taxon>
        <taxon>Streptophyta</taxon>
        <taxon>Embryophyta</taxon>
        <taxon>Tracheophyta</taxon>
        <taxon>Spermatophyta</taxon>
        <taxon>Pinopsida</taxon>
        <taxon>Pinidae</taxon>
        <taxon>Conifers II</taxon>
        <taxon>Cupressales</taxon>
        <taxon>Taxaceae</taxon>
        <taxon>Taxus</taxon>
    </lineage>
</organism>